<organism evidence="1 2">
    <name type="scientific">Rhododendron molle</name>
    <name type="common">Chinese azalea</name>
    <name type="synonym">Azalea mollis</name>
    <dbReference type="NCBI Taxonomy" id="49168"/>
    <lineage>
        <taxon>Eukaryota</taxon>
        <taxon>Viridiplantae</taxon>
        <taxon>Streptophyta</taxon>
        <taxon>Embryophyta</taxon>
        <taxon>Tracheophyta</taxon>
        <taxon>Spermatophyta</taxon>
        <taxon>Magnoliopsida</taxon>
        <taxon>eudicotyledons</taxon>
        <taxon>Gunneridae</taxon>
        <taxon>Pentapetalae</taxon>
        <taxon>asterids</taxon>
        <taxon>Ericales</taxon>
        <taxon>Ericaceae</taxon>
        <taxon>Ericoideae</taxon>
        <taxon>Rhodoreae</taxon>
        <taxon>Rhododendron</taxon>
    </lineage>
</organism>
<protein>
    <submittedName>
        <fullName evidence="1">Uncharacterized protein</fullName>
    </submittedName>
</protein>
<accession>A0ACC0PNM9</accession>
<comment type="caution">
    <text evidence="1">The sequence shown here is derived from an EMBL/GenBank/DDBJ whole genome shotgun (WGS) entry which is preliminary data.</text>
</comment>
<name>A0ACC0PNM9_RHOML</name>
<gene>
    <name evidence="1" type="ORF">RHMOL_Rhmol02G0094300</name>
</gene>
<proteinExistence type="predicted"/>
<keyword evidence="2" id="KW-1185">Reference proteome</keyword>
<evidence type="ECO:0000313" key="2">
    <source>
        <dbReference type="Proteomes" id="UP001062846"/>
    </source>
</evidence>
<reference evidence="1" key="1">
    <citation type="submission" date="2022-02" db="EMBL/GenBank/DDBJ databases">
        <title>Plant Genome Project.</title>
        <authorList>
            <person name="Zhang R.-G."/>
        </authorList>
    </citation>
    <scope>NUCLEOTIDE SEQUENCE</scope>
    <source>
        <strain evidence="1">AT1</strain>
    </source>
</reference>
<dbReference type="EMBL" id="CM046389">
    <property type="protein sequence ID" value="KAI8567090.1"/>
    <property type="molecule type" value="Genomic_DNA"/>
</dbReference>
<evidence type="ECO:0000313" key="1">
    <source>
        <dbReference type="EMBL" id="KAI8567090.1"/>
    </source>
</evidence>
<dbReference type="Proteomes" id="UP001062846">
    <property type="component" value="Chromosome 2"/>
</dbReference>
<sequence length="95" mass="10533">MLKWRTRRTCFNGEPGGPQVSNPGSRNAETLVELLKKEREIETTEEAIRIVSSPRELKIKESAPKGFKCPMSAEIMGDPVVVASGQVRLTVQLHS</sequence>